<proteinExistence type="evidence at transcript level"/>
<reference evidence="2" key="1">
    <citation type="submission" date="2020-04" db="EMBL/GenBank/DDBJ databases">
        <authorList>
            <person name="Neveu A P."/>
        </authorList>
    </citation>
    <scope>NUCLEOTIDE SEQUENCE</scope>
    <source>
        <tissue evidence="2">Whole embryo</tissue>
    </source>
</reference>
<dbReference type="Pfam" id="PF04749">
    <property type="entry name" value="PLAC8"/>
    <property type="match status" value="1"/>
</dbReference>
<organism evidence="2">
    <name type="scientific">Phallusia mammillata</name>
    <dbReference type="NCBI Taxonomy" id="59560"/>
    <lineage>
        <taxon>Eukaryota</taxon>
        <taxon>Metazoa</taxon>
        <taxon>Chordata</taxon>
        <taxon>Tunicata</taxon>
        <taxon>Ascidiacea</taxon>
        <taxon>Phlebobranchia</taxon>
        <taxon>Ascidiidae</taxon>
        <taxon>Phallusia</taxon>
    </lineage>
</organism>
<gene>
    <name evidence="2" type="primary">Cnfn-001</name>
</gene>
<comment type="similarity">
    <text evidence="1">Belongs to the cornifelin family.</text>
</comment>
<dbReference type="NCBIfam" id="TIGR01571">
    <property type="entry name" value="A_thal_Cys_rich"/>
    <property type="match status" value="1"/>
</dbReference>
<name>A0A6F9DA65_9ASCI</name>
<dbReference type="EMBL" id="LR784038">
    <property type="protein sequence ID" value="CAB3231991.1"/>
    <property type="molecule type" value="mRNA"/>
</dbReference>
<evidence type="ECO:0000313" key="2">
    <source>
        <dbReference type="EMBL" id="CAB3231991.1"/>
    </source>
</evidence>
<dbReference type="AlphaFoldDB" id="A0A6F9DA65"/>
<dbReference type="PANTHER" id="PTHR15907">
    <property type="entry name" value="DUF614 FAMILY PROTEIN-RELATED"/>
    <property type="match status" value="1"/>
</dbReference>
<accession>A0A6F9DA65</accession>
<evidence type="ECO:0000256" key="1">
    <source>
        <dbReference type="ARBA" id="ARBA00009024"/>
    </source>
</evidence>
<protein>
    <submittedName>
        <fullName evidence="2">Cornifelin homolog B-like</fullName>
    </submittedName>
</protein>
<sequence length="162" mass="17382">MEKSGGPPEYQPAPTVAYQPQPAGQMYPDMQQQAPQQTVVIQQPTSTVTTVVTQQPTAMVGWSTGLCDCFQDVKSCLCSFICGNFYYATLATRMGENCCVGCSGYGAGCVPGGHMAMRSRLRGTHGIQGTICDDCIMASFCLPCAMCQLSREMDKLGYSPNC</sequence>
<dbReference type="InterPro" id="IPR006461">
    <property type="entry name" value="PLAC_motif_containing"/>
</dbReference>